<evidence type="ECO:0000313" key="1">
    <source>
        <dbReference type="EMBL" id="KAG6635810.1"/>
    </source>
</evidence>
<proteinExistence type="predicted"/>
<protein>
    <submittedName>
        <fullName evidence="1">Uncharacterized protein</fullName>
    </submittedName>
</protein>
<gene>
    <name evidence="1" type="ORF">CIPAW_11G068200</name>
</gene>
<dbReference type="EMBL" id="CM031819">
    <property type="protein sequence ID" value="KAG6635810.1"/>
    <property type="molecule type" value="Genomic_DNA"/>
</dbReference>
<keyword evidence="2" id="KW-1185">Reference proteome</keyword>
<accession>A0A8T1P4M6</accession>
<dbReference type="AlphaFoldDB" id="A0A8T1P4M6"/>
<comment type="caution">
    <text evidence="1">The sequence shown here is derived from an EMBL/GenBank/DDBJ whole genome shotgun (WGS) entry which is preliminary data.</text>
</comment>
<evidence type="ECO:0000313" key="2">
    <source>
        <dbReference type="Proteomes" id="UP000811609"/>
    </source>
</evidence>
<sequence length="179" mass="20683">MDQINLTKQTTTQGSLSVIGCFDVEEKEHSSLRGIRLENEPGENCDSGSEKENLSAVEISQQEEEHNFRKQLKTEREREDYSTMYRLCIRFFLVRPLCGLRDLDFYICVGDVRETKDREGRVVDEERIVQQTIIYNKTNNKKVLNEPKPTASSHHALAPSHLTLLFRSNHDNVTNSLIK</sequence>
<name>A0A8T1P4M6_CARIL</name>
<dbReference type="Proteomes" id="UP000811609">
    <property type="component" value="Chromosome 11"/>
</dbReference>
<reference evidence="1" key="1">
    <citation type="submission" date="2020-12" db="EMBL/GenBank/DDBJ databases">
        <title>WGS assembly of Carya illinoinensis cv. Pawnee.</title>
        <authorList>
            <person name="Platts A."/>
            <person name="Shu S."/>
            <person name="Wright S."/>
            <person name="Barry K."/>
            <person name="Edger P."/>
            <person name="Pires J.C."/>
            <person name="Schmutz J."/>
        </authorList>
    </citation>
    <scope>NUCLEOTIDE SEQUENCE</scope>
    <source>
        <tissue evidence="1">Leaf</tissue>
    </source>
</reference>
<organism evidence="1 2">
    <name type="scientific">Carya illinoinensis</name>
    <name type="common">Pecan</name>
    <dbReference type="NCBI Taxonomy" id="32201"/>
    <lineage>
        <taxon>Eukaryota</taxon>
        <taxon>Viridiplantae</taxon>
        <taxon>Streptophyta</taxon>
        <taxon>Embryophyta</taxon>
        <taxon>Tracheophyta</taxon>
        <taxon>Spermatophyta</taxon>
        <taxon>Magnoliopsida</taxon>
        <taxon>eudicotyledons</taxon>
        <taxon>Gunneridae</taxon>
        <taxon>Pentapetalae</taxon>
        <taxon>rosids</taxon>
        <taxon>fabids</taxon>
        <taxon>Fagales</taxon>
        <taxon>Juglandaceae</taxon>
        <taxon>Carya</taxon>
    </lineage>
</organism>